<dbReference type="SUPFAM" id="SSF52540">
    <property type="entry name" value="P-loop containing nucleoside triphosphate hydrolases"/>
    <property type="match status" value="1"/>
</dbReference>
<dbReference type="RefSeq" id="XP_046043240.1">
    <property type="nucleotide sequence ID" value="XM_046188765.1"/>
</dbReference>
<evidence type="ECO:0000313" key="4">
    <source>
        <dbReference type="Proteomes" id="UP000720189"/>
    </source>
</evidence>
<proteinExistence type="predicted"/>
<organism evidence="3 4">
    <name type="scientific">Fusarium redolens</name>
    <dbReference type="NCBI Taxonomy" id="48865"/>
    <lineage>
        <taxon>Eukaryota</taxon>
        <taxon>Fungi</taxon>
        <taxon>Dikarya</taxon>
        <taxon>Ascomycota</taxon>
        <taxon>Pezizomycotina</taxon>
        <taxon>Sordariomycetes</taxon>
        <taxon>Hypocreomycetidae</taxon>
        <taxon>Hypocreales</taxon>
        <taxon>Nectriaceae</taxon>
        <taxon>Fusarium</taxon>
        <taxon>Fusarium redolens species complex</taxon>
    </lineage>
</organism>
<dbReference type="GO" id="GO:0005524">
    <property type="term" value="F:ATP binding"/>
    <property type="evidence" value="ECO:0007669"/>
    <property type="project" value="InterPro"/>
</dbReference>
<dbReference type="Pfam" id="PF22942">
    <property type="entry name" value="DUF7025"/>
    <property type="match status" value="1"/>
</dbReference>
<sequence>MDSGEEPFNWTLSLPPQPVNPTHLKGAGEVCETKRFDSFYNANGDRVILPAGKKYISKTARANQSALTVTNYWDEDQDLEKTVLEIKSPYMKEALKKVVPEYATFNIDVKNISITGEPRCLFHYRDELMGYGRSMLEIHNLEAAQHIQHLISYMWEVFAVEIVSFNALDWLADFEPALEHKYLWMIFKPGDVVYVRDSVPKAFRFNRITKSTYFWNLHGFVIDYNGKQFGSSLMCENIEYYEGLKPLKELRVITFNRLSEEERRSGREKLIARGRKFVSIYGKRYLWYKESPSKSSGSQIKSRIMADFEGYCDMGPGYRYSLKTDEKKYTPEHAQENLTEEDLMICQNRVAGYSFRENTWGKFDIDAISEITYDSEAFNYLILPAGQKQQLLSLVGVHEDDGFSFDDLIKGKGKGMTFLLYGEPGLGKTLTAESVADYCQKPLLRIDAGTLGTSPHSVEKGLKEAFGLAERWQALLLLDEADVYLEQRRSRNLTHNGIVSVFLRMLEYYHGILFLTTNRISAFDTAFISRIHLAIYYPPLDRSSRCSLLYTFLKQISEGSAEALSIDGSLKKIAKEKLNGRQIKNIVRTACALAQSDSAAGGNIHRRHLETALRPMKQFARTMERVRLSEERKVSNTKEELEEDAQEDQANSDEKESNDGDDEDEDEDDLEDEEDSVGSEESEVEIDLTGEQIEESELDMESEIDDEGNSNGEVEFQQNKRRRLI</sequence>
<dbReference type="OrthoDB" id="10042665at2759"/>
<accession>A0A9P9G3K7</accession>
<dbReference type="GeneID" id="70218719"/>
<dbReference type="EMBL" id="JAGMUX010000022">
    <property type="protein sequence ID" value="KAH7230602.1"/>
    <property type="molecule type" value="Genomic_DNA"/>
</dbReference>
<dbReference type="PANTHER" id="PTHR46411">
    <property type="entry name" value="FAMILY ATPASE, PUTATIVE-RELATED"/>
    <property type="match status" value="1"/>
</dbReference>
<evidence type="ECO:0000256" key="1">
    <source>
        <dbReference type="SAM" id="MobiDB-lite"/>
    </source>
</evidence>
<comment type="caution">
    <text evidence="3">The sequence shown here is derived from an EMBL/GenBank/DDBJ whole genome shotgun (WGS) entry which is preliminary data.</text>
</comment>
<dbReference type="Gene3D" id="3.40.50.300">
    <property type="entry name" value="P-loop containing nucleotide triphosphate hydrolases"/>
    <property type="match status" value="1"/>
</dbReference>
<evidence type="ECO:0000259" key="2">
    <source>
        <dbReference type="SMART" id="SM00382"/>
    </source>
</evidence>
<dbReference type="Pfam" id="PF00004">
    <property type="entry name" value="AAA"/>
    <property type="match status" value="1"/>
</dbReference>
<reference evidence="3" key="1">
    <citation type="journal article" date="2021" name="Nat. Commun.">
        <title>Genetic determinants of endophytism in the Arabidopsis root mycobiome.</title>
        <authorList>
            <person name="Mesny F."/>
            <person name="Miyauchi S."/>
            <person name="Thiergart T."/>
            <person name="Pickel B."/>
            <person name="Atanasova L."/>
            <person name="Karlsson M."/>
            <person name="Huettel B."/>
            <person name="Barry K.W."/>
            <person name="Haridas S."/>
            <person name="Chen C."/>
            <person name="Bauer D."/>
            <person name="Andreopoulos W."/>
            <person name="Pangilinan J."/>
            <person name="LaButti K."/>
            <person name="Riley R."/>
            <person name="Lipzen A."/>
            <person name="Clum A."/>
            <person name="Drula E."/>
            <person name="Henrissat B."/>
            <person name="Kohler A."/>
            <person name="Grigoriev I.V."/>
            <person name="Martin F.M."/>
            <person name="Hacquard S."/>
        </authorList>
    </citation>
    <scope>NUCLEOTIDE SEQUENCE</scope>
    <source>
        <strain evidence="3">MPI-CAGE-AT-0023</strain>
    </source>
</reference>
<dbReference type="AlphaFoldDB" id="A0A9P9G3K7"/>
<keyword evidence="4" id="KW-1185">Reference proteome</keyword>
<feature type="compositionally biased region" description="Basic and acidic residues" evidence="1">
    <location>
        <begin position="624"/>
        <end position="639"/>
    </location>
</feature>
<protein>
    <submittedName>
        <fullName evidence="3">P-loop containing nucleoside triphosphate hydrolase protein</fullName>
    </submittedName>
</protein>
<dbReference type="InterPro" id="IPR027417">
    <property type="entry name" value="P-loop_NTPase"/>
</dbReference>
<dbReference type="InterPro" id="IPR003593">
    <property type="entry name" value="AAA+_ATPase"/>
</dbReference>
<dbReference type="CDD" id="cd19481">
    <property type="entry name" value="RecA-like_protease"/>
    <property type="match status" value="1"/>
</dbReference>
<dbReference type="Proteomes" id="UP000720189">
    <property type="component" value="Unassembled WGS sequence"/>
</dbReference>
<keyword evidence="3" id="KW-0378">Hydrolase</keyword>
<dbReference type="InterPro" id="IPR054289">
    <property type="entry name" value="DUF7025"/>
</dbReference>
<feature type="compositionally biased region" description="Acidic residues" evidence="1">
    <location>
        <begin position="659"/>
        <end position="708"/>
    </location>
</feature>
<feature type="compositionally biased region" description="Acidic residues" evidence="1">
    <location>
        <begin position="640"/>
        <end position="651"/>
    </location>
</feature>
<dbReference type="GO" id="GO:0016887">
    <property type="term" value="F:ATP hydrolysis activity"/>
    <property type="evidence" value="ECO:0007669"/>
    <property type="project" value="InterPro"/>
</dbReference>
<feature type="region of interest" description="Disordered" evidence="1">
    <location>
        <begin position="624"/>
        <end position="725"/>
    </location>
</feature>
<name>A0A9P9G3K7_FUSRE</name>
<dbReference type="SMART" id="SM00382">
    <property type="entry name" value="AAA"/>
    <property type="match status" value="1"/>
</dbReference>
<dbReference type="InterPro" id="IPR003959">
    <property type="entry name" value="ATPase_AAA_core"/>
</dbReference>
<gene>
    <name evidence="3" type="ORF">BKA55DRAFT_525543</name>
</gene>
<evidence type="ECO:0000313" key="3">
    <source>
        <dbReference type="EMBL" id="KAH7230602.1"/>
    </source>
</evidence>
<dbReference type="PANTHER" id="PTHR46411:SF2">
    <property type="entry name" value="AAA+ ATPASE DOMAIN-CONTAINING PROTEIN"/>
    <property type="match status" value="1"/>
</dbReference>
<feature type="domain" description="AAA+ ATPase" evidence="2">
    <location>
        <begin position="414"/>
        <end position="539"/>
    </location>
</feature>